<organism evidence="2 3">
    <name type="scientific">Fodinicola feengrottensis</name>
    <dbReference type="NCBI Taxonomy" id="435914"/>
    <lineage>
        <taxon>Bacteria</taxon>
        <taxon>Bacillati</taxon>
        <taxon>Actinomycetota</taxon>
        <taxon>Actinomycetes</taxon>
        <taxon>Mycobacteriales</taxon>
        <taxon>Fodinicola</taxon>
    </lineage>
</organism>
<name>A0ABN2HYB4_9ACTN</name>
<feature type="transmembrane region" description="Helical" evidence="1">
    <location>
        <begin position="12"/>
        <end position="38"/>
    </location>
</feature>
<dbReference type="EMBL" id="BAAANY010000020">
    <property type="protein sequence ID" value="GAA1695435.1"/>
    <property type="molecule type" value="Genomic_DNA"/>
</dbReference>
<evidence type="ECO:0000313" key="2">
    <source>
        <dbReference type="EMBL" id="GAA1695435.1"/>
    </source>
</evidence>
<evidence type="ECO:0000313" key="3">
    <source>
        <dbReference type="Proteomes" id="UP001500618"/>
    </source>
</evidence>
<dbReference type="RefSeq" id="WP_344312992.1">
    <property type="nucleotide sequence ID" value="NZ_BAAANY010000020.1"/>
</dbReference>
<keyword evidence="1" id="KW-0472">Membrane</keyword>
<accession>A0ABN2HYB4</accession>
<proteinExistence type="predicted"/>
<gene>
    <name evidence="2" type="ORF">GCM10009765_50810</name>
</gene>
<keyword evidence="1" id="KW-0812">Transmembrane</keyword>
<feature type="transmembrane region" description="Helical" evidence="1">
    <location>
        <begin position="113"/>
        <end position="133"/>
    </location>
</feature>
<keyword evidence="1" id="KW-1133">Transmembrane helix</keyword>
<feature type="transmembrane region" description="Helical" evidence="1">
    <location>
        <begin position="86"/>
        <end position="106"/>
    </location>
</feature>
<dbReference type="Proteomes" id="UP001500618">
    <property type="component" value="Unassembled WGS sequence"/>
</dbReference>
<comment type="caution">
    <text evidence="2">The sequence shown here is derived from an EMBL/GenBank/DDBJ whole genome shotgun (WGS) entry which is preliminary data.</text>
</comment>
<feature type="transmembrane region" description="Helical" evidence="1">
    <location>
        <begin position="170"/>
        <end position="194"/>
    </location>
</feature>
<keyword evidence="3" id="KW-1185">Reference proteome</keyword>
<evidence type="ECO:0008006" key="4">
    <source>
        <dbReference type="Google" id="ProtNLM"/>
    </source>
</evidence>
<sequence>MSKRSSQYGRNLLVWIHVITSVGWMSQALALLTLMLVARLDPSVRDAAIAIARLLDRQVLAQLADASAFTGFMLSALTAWGYFRYWWVLAKFVITVAQLTVGIFFLDPDGTPLSIAAAALMMSAIGFQAWMSIAKPWKKTPWGENGTPKRLPTGSPRVFLACCAVPVTDLALSLVCGFPAPLFSLLATIGYPIWRFRQLRHLPAAPAPRRTSEPIQV</sequence>
<evidence type="ECO:0000256" key="1">
    <source>
        <dbReference type="SAM" id="Phobius"/>
    </source>
</evidence>
<protein>
    <recommendedName>
        <fullName evidence="4">DUF2269 family protein</fullName>
    </recommendedName>
</protein>
<reference evidence="2 3" key="1">
    <citation type="journal article" date="2019" name="Int. J. Syst. Evol. Microbiol.">
        <title>The Global Catalogue of Microorganisms (GCM) 10K type strain sequencing project: providing services to taxonomists for standard genome sequencing and annotation.</title>
        <authorList>
            <consortium name="The Broad Institute Genomics Platform"/>
            <consortium name="The Broad Institute Genome Sequencing Center for Infectious Disease"/>
            <person name="Wu L."/>
            <person name="Ma J."/>
        </authorList>
    </citation>
    <scope>NUCLEOTIDE SEQUENCE [LARGE SCALE GENOMIC DNA]</scope>
    <source>
        <strain evidence="2 3">JCM 14718</strain>
    </source>
</reference>